<evidence type="ECO:0000259" key="5">
    <source>
        <dbReference type="PROSITE" id="PS50937"/>
    </source>
</evidence>
<evidence type="ECO:0000256" key="3">
    <source>
        <dbReference type="ARBA" id="ARBA00023125"/>
    </source>
</evidence>
<evidence type="ECO:0000256" key="4">
    <source>
        <dbReference type="ARBA" id="ARBA00023163"/>
    </source>
</evidence>
<evidence type="ECO:0000256" key="2">
    <source>
        <dbReference type="ARBA" id="ARBA00023015"/>
    </source>
</evidence>
<protein>
    <submittedName>
        <fullName evidence="6">MerR family transcriptional regulator</fullName>
    </submittedName>
</protein>
<reference evidence="7" key="1">
    <citation type="journal article" date="2019" name="Int. J. Syst. Evol. Microbiol.">
        <title>The Global Catalogue of Microorganisms (GCM) 10K type strain sequencing project: providing services to taxonomists for standard genome sequencing and annotation.</title>
        <authorList>
            <consortium name="The Broad Institute Genomics Platform"/>
            <consortium name="The Broad Institute Genome Sequencing Center for Infectious Disease"/>
            <person name="Wu L."/>
            <person name="Ma J."/>
        </authorList>
    </citation>
    <scope>NUCLEOTIDE SEQUENCE [LARGE SCALE GENOMIC DNA]</scope>
    <source>
        <strain evidence="7">KCTC 52640</strain>
    </source>
</reference>
<keyword evidence="7" id="KW-1185">Reference proteome</keyword>
<evidence type="ECO:0000256" key="1">
    <source>
        <dbReference type="ARBA" id="ARBA00022491"/>
    </source>
</evidence>
<dbReference type="RefSeq" id="WP_380689283.1">
    <property type="nucleotide sequence ID" value="NZ_JBHRSS010000004.1"/>
</dbReference>
<dbReference type="InterPro" id="IPR009061">
    <property type="entry name" value="DNA-bd_dom_put_sf"/>
</dbReference>
<gene>
    <name evidence="6" type="ORF">ACFOSU_10430</name>
</gene>
<accession>A0ABV7ER31</accession>
<dbReference type="SUPFAM" id="SSF46955">
    <property type="entry name" value="Putative DNA-binding domain"/>
    <property type="match status" value="1"/>
</dbReference>
<comment type="caution">
    <text evidence="6">The sequence shown here is derived from an EMBL/GenBank/DDBJ whole genome shotgun (WGS) entry which is preliminary data.</text>
</comment>
<dbReference type="Pfam" id="PF13411">
    <property type="entry name" value="MerR_1"/>
    <property type="match status" value="1"/>
</dbReference>
<evidence type="ECO:0000313" key="7">
    <source>
        <dbReference type="Proteomes" id="UP001595462"/>
    </source>
</evidence>
<dbReference type="Gene3D" id="1.10.1660.10">
    <property type="match status" value="1"/>
</dbReference>
<keyword evidence="1" id="KW-0678">Repressor</keyword>
<dbReference type="PANTHER" id="PTHR30204:SF69">
    <property type="entry name" value="MERR-FAMILY TRANSCRIPTIONAL REGULATOR"/>
    <property type="match status" value="1"/>
</dbReference>
<proteinExistence type="predicted"/>
<dbReference type="InterPro" id="IPR047057">
    <property type="entry name" value="MerR_fam"/>
</dbReference>
<feature type="domain" description="HTH merR-type" evidence="5">
    <location>
        <begin position="1"/>
        <end position="70"/>
    </location>
</feature>
<sequence length="139" mass="15358">MFTIAEAARQAGCPASTIRYYERAGLLPPAQRGDNDYRYYQSGDIARLAFVNRARELGFSIASVVDLLRLADHPQQPCEAVDTLLAEQLGSVETRIGQLRELEARLLRLQAACSGHHRMQDCGILAALSESESHDKDTV</sequence>
<dbReference type="InterPro" id="IPR000551">
    <property type="entry name" value="MerR-type_HTH_dom"/>
</dbReference>
<dbReference type="PROSITE" id="PS50937">
    <property type="entry name" value="HTH_MERR_2"/>
    <property type="match status" value="1"/>
</dbReference>
<dbReference type="EMBL" id="JBHRSS010000004">
    <property type="protein sequence ID" value="MFC3104305.1"/>
    <property type="molecule type" value="Genomic_DNA"/>
</dbReference>
<evidence type="ECO:0000313" key="6">
    <source>
        <dbReference type="EMBL" id="MFC3104305.1"/>
    </source>
</evidence>
<dbReference type="SMART" id="SM00422">
    <property type="entry name" value="HTH_MERR"/>
    <property type="match status" value="1"/>
</dbReference>
<dbReference type="PANTHER" id="PTHR30204">
    <property type="entry name" value="REDOX-CYCLING DRUG-SENSING TRANSCRIPTIONAL ACTIVATOR SOXR"/>
    <property type="match status" value="1"/>
</dbReference>
<keyword evidence="2" id="KW-0805">Transcription regulation</keyword>
<name>A0ABV7ER31_9GAMM</name>
<keyword evidence="4" id="KW-0804">Transcription</keyword>
<keyword evidence="3" id="KW-0238">DNA-binding</keyword>
<dbReference type="Proteomes" id="UP001595462">
    <property type="component" value="Unassembled WGS sequence"/>
</dbReference>
<organism evidence="6 7">
    <name type="scientific">Salinisphaera aquimarina</name>
    <dbReference type="NCBI Taxonomy" id="2094031"/>
    <lineage>
        <taxon>Bacteria</taxon>
        <taxon>Pseudomonadati</taxon>
        <taxon>Pseudomonadota</taxon>
        <taxon>Gammaproteobacteria</taxon>
        <taxon>Salinisphaerales</taxon>
        <taxon>Salinisphaeraceae</taxon>
        <taxon>Salinisphaera</taxon>
    </lineage>
</organism>
<dbReference type="PRINTS" id="PR00040">
    <property type="entry name" value="HTHMERR"/>
</dbReference>